<dbReference type="PROSITE" id="PS50887">
    <property type="entry name" value="GGDEF"/>
    <property type="match status" value="1"/>
</dbReference>
<dbReference type="PROSITE" id="PS50112">
    <property type="entry name" value="PAS"/>
    <property type="match status" value="1"/>
</dbReference>
<name>D9SDN8_GALCS</name>
<dbReference type="InterPro" id="IPR029787">
    <property type="entry name" value="Nucleotide_cyclase"/>
</dbReference>
<dbReference type="RefSeq" id="WP_013292736.1">
    <property type="nucleotide sequence ID" value="NC_014394.1"/>
</dbReference>
<evidence type="ECO:0000259" key="2">
    <source>
        <dbReference type="PROSITE" id="PS50112"/>
    </source>
</evidence>
<dbReference type="CDD" id="cd00130">
    <property type="entry name" value="PAS"/>
    <property type="match status" value="1"/>
</dbReference>
<dbReference type="Gene3D" id="3.30.70.270">
    <property type="match status" value="1"/>
</dbReference>
<dbReference type="KEGG" id="gca:Galf_0759"/>
<accession>D9SDN8</accession>
<dbReference type="SUPFAM" id="SSF55785">
    <property type="entry name" value="PYP-like sensor domain (PAS domain)"/>
    <property type="match status" value="1"/>
</dbReference>
<dbReference type="HOGENOM" id="CLU_000445_11_4_4"/>
<feature type="domain" description="PAS" evidence="2">
    <location>
        <begin position="65"/>
        <end position="111"/>
    </location>
</feature>
<evidence type="ECO:0000313" key="4">
    <source>
        <dbReference type="EMBL" id="ADL54795.1"/>
    </source>
</evidence>
<keyword evidence="1" id="KW-0175">Coiled coil</keyword>
<dbReference type="InterPro" id="IPR000014">
    <property type="entry name" value="PAS"/>
</dbReference>
<organism evidence="4 5">
    <name type="scientific">Gallionella capsiferriformans (strain ES-2)</name>
    <name type="common">Gallionella ferruginea capsiferriformans (strain ES-2)</name>
    <dbReference type="NCBI Taxonomy" id="395494"/>
    <lineage>
        <taxon>Bacteria</taxon>
        <taxon>Pseudomonadati</taxon>
        <taxon>Pseudomonadota</taxon>
        <taxon>Betaproteobacteria</taxon>
        <taxon>Nitrosomonadales</taxon>
        <taxon>Gallionellaceae</taxon>
        <taxon>Gallionella</taxon>
    </lineage>
</organism>
<dbReference type="NCBIfam" id="TIGR00254">
    <property type="entry name" value="GGDEF"/>
    <property type="match status" value="1"/>
</dbReference>
<dbReference type="EMBL" id="CP002159">
    <property type="protein sequence ID" value="ADL54795.1"/>
    <property type="molecule type" value="Genomic_DNA"/>
</dbReference>
<dbReference type="SMART" id="SM00267">
    <property type="entry name" value="GGDEF"/>
    <property type="match status" value="1"/>
</dbReference>
<dbReference type="SMART" id="SM00091">
    <property type="entry name" value="PAS"/>
    <property type="match status" value="1"/>
</dbReference>
<protein>
    <submittedName>
        <fullName evidence="4">Diguanylate cyclase with PAS/PAC sensor</fullName>
    </submittedName>
</protein>
<dbReference type="CDD" id="cd01949">
    <property type="entry name" value="GGDEF"/>
    <property type="match status" value="1"/>
</dbReference>
<reference evidence="4 5" key="1">
    <citation type="submission" date="2010-08" db="EMBL/GenBank/DDBJ databases">
        <title>Complete sequence of Gallionella capsiferriformans ES-2.</title>
        <authorList>
            <consortium name="US DOE Joint Genome Institute"/>
            <person name="Lucas S."/>
            <person name="Copeland A."/>
            <person name="Lapidus A."/>
            <person name="Cheng J.-F."/>
            <person name="Bruce D."/>
            <person name="Goodwin L."/>
            <person name="Pitluck S."/>
            <person name="Chertkov O."/>
            <person name="Davenport K.W."/>
            <person name="Detter J.C."/>
            <person name="Han C."/>
            <person name="Tapia R."/>
            <person name="Land M."/>
            <person name="Hauser L."/>
            <person name="Chang Y.-J."/>
            <person name="Jeffries C."/>
            <person name="Kyrpides N."/>
            <person name="Ivanova N."/>
            <person name="Mikhailova N."/>
            <person name="Shelobolina E.S."/>
            <person name="Picardal F."/>
            <person name="Roden E."/>
            <person name="Emerson D."/>
            <person name="Woyke T."/>
        </authorList>
    </citation>
    <scope>NUCLEOTIDE SEQUENCE [LARGE SCALE GENOMIC DNA]</scope>
    <source>
        <strain evidence="4 5">ES-2</strain>
    </source>
</reference>
<dbReference type="FunFam" id="3.30.70.270:FF:000001">
    <property type="entry name" value="Diguanylate cyclase domain protein"/>
    <property type="match status" value="1"/>
</dbReference>
<feature type="coiled-coil region" evidence="1">
    <location>
        <begin position="26"/>
        <end position="60"/>
    </location>
</feature>
<dbReference type="PANTHER" id="PTHR46663">
    <property type="entry name" value="DIGUANYLATE CYCLASE DGCT-RELATED"/>
    <property type="match status" value="1"/>
</dbReference>
<evidence type="ECO:0000313" key="5">
    <source>
        <dbReference type="Proteomes" id="UP000001235"/>
    </source>
</evidence>
<keyword evidence="5" id="KW-1185">Reference proteome</keyword>
<proteinExistence type="predicted"/>
<gene>
    <name evidence="4" type="ordered locus">Galf_0759</name>
</gene>
<dbReference type="InterPro" id="IPR043128">
    <property type="entry name" value="Rev_trsase/Diguanyl_cyclase"/>
</dbReference>
<dbReference type="eggNOG" id="COG5002">
    <property type="taxonomic scope" value="Bacteria"/>
</dbReference>
<evidence type="ECO:0000256" key="1">
    <source>
        <dbReference type="SAM" id="Coils"/>
    </source>
</evidence>
<dbReference type="STRING" id="395494.Galf_0759"/>
<dbReference type="PANTHER" id="PTHR46663:SF3">
    <property type="entry name" value="SLL0267 PROTEIN"/>
    <property type="match status" value="1"/>
</dbReference>
<dbReference type="GO" id="GO:0003824">
    <property type="term" value="F:catalytic activity"/>
    <property type="evidence" value="ECO:0007669"/>
    <property type="project" value="UniProtKB-ARBA"/>
</dbReference>
<sequence>MSTRSPQKRPKANSLSDSNQMLHDQLFRYAEDLQQMINRNSELEQNYRQLNEHIEQSHLTNVALESRISTMVLKNAAEGVMITDCNGKILAVNPAFNQITGFCENEILGQTPRILNSGCQDAAFYQNLWQSLQEDGNWQGELYNKRKNGEIYLQQLSINTLRDSEGCIQNYIAYFFDQSKTEKQLAYLAYHDTLTGLPNRQLLQERIRQRLTQSTRSTKKFTLIFIDLDHFKQINDTLGHAIGDSVLCEAAKRLLASVRKADTVARLGGDEFVILAENLSGADNIGLFCNKAIASLAHPMQVAGHELFVGGSFGCAEYPQHGDDETTLMEHADQAMYQAKSAGGNTFNIYLSPSIPG</sequence>
<dbReference type="Pfam" id="PF00990">
    <property type="entry name" value="GGDEF"/>
    <property type="match status" value="1"/>
</dbReference>
<feature type="domain" description="GGDEF" evidence="3">
    <location>
        <begin position="219"/>
        <end position="352"/>
    </location>
</feature>
<dbReference type="InterPro" id="IPR000160">
    <property type="entry name" value="GGDEF_dom"/>
</dbReference>
<dbReference type="NCBIfam" id="TIGR00229">
    <property type="entry name" value="sensory_box"/>
    <property type="match status" value="1"/>
</dbReference>
<dbReference type="AlphaFoldDB" id="D9SDN8"/>
<evidence type="ECO:0000259" key="3">
    <source>
        <dbReference type="PROSITE" id="PS50887"/>
    </source>
</evidence>
<dbReference type="Proteomes" id="UP000001235">
    <property type="component" value="Chromosome"/>
</dbReference>
<dbReference type="SUPFAM" id="SSF55073">
    <property type="entry name" value="Nucleotide cyclase"/>
    <property type="match status" value="1"/>
</dbReference>
<dbReference type="InterPro" id="IPR052163">
    <property type="entry name" value="DGC-Regulatory_Protein"/>
</dbReference>
<dbReference type="Gene3D" id="3.30.450.20">
    <property type="entry name" value="PAS domain"/>
    <property type="match status" value="1"/>
</dbReference>
<dbReference type="Pfam" id="PF13426">
    <property type="entry name" value="PAS_9"/>
    <property type="match status" value="1"/>
</dbReference>
<dbReference type="eggNOG" id="COG2199">
    <property type="taxonomic scope" value="Bacteria"/>
</dbReference>
<dbReference type="InterPro" id="IPR035965">
    <property type="entry name" value="PAS-like_dom_sf"/>
</dbReference>
<dbReference type="OrthoDB" id="42802at2"/>